<evidence type="ECO:0000259" key="9">
    <source>
        <dbReference type="SMART" id="SM00642"/>
    </source>
</evidence>
<dbReference type="GO" id="GO:0005975">
    <property type="term" value="P:carbohydrate metabolic process"/>
    <property type="evidence" value="ECO:0007669"/>
    <property type="project" value="InterPro"/>
</dbReference>
<evidence type="ECO:0000256" key="7">
    <source>
        <dbReference type="PIRSR" id="PIRSR001021-1"/>
    </source>
</evidence>
<evidence type="ECO:0000256" key="3">
    <source>
        <dbReference type="ARBA" id="ARBA00022723"/>
    </source>
</evidence>
<organism evidence="10 11">
    <name type="scientific">Prevotella lacticifex</name>
    <dbReference type="NCBI Taxonomy" id="2854755"/>
    <lineage>
        <taxon>Bacteria</taxon>
        <taxon>Pseudomonadati</taxon>
        <taxon>Bacteroidota</taxon>
        <taxon>Bacteroidia</taxon>
        <taxon>Bacteroidales</taxon>
        <taxon>Prevotellaceae</taxon>
        <taxon>Prevotella</taxon>
    </lineage>
</organism>
<evidence type="ECO:0000256" key="8">
    <source>
        <dbReference type="PIRSR" id="PIRSR001021-2"/>
    </source>
</evidence>
<dbReference type="SMART" id="SM00642">
    <property type="entry name" value="Aamy"/>
    <property type="match status" value="1"/>
</dbReference>
<keyword evidence="11" id="KW-1185">Reference proteome</keyword>
<dbReference type="InterPro" id="IPR006047">
    <property type="entry name" value="GH13_cat_dom"/>
</dbReference>
<keyword evidence="5" id="KW-0119">Carbohydrate metabolism</keyword>
<keyword evidence="6" id="KW-0326">Glycosidase</keyword>
<protein>
    <submittedName>
        <fullName evidence="10">Alpha-amylase</fullName>
    </submittedName>
</protein>
<dbReference type="InterPro" id="IPR017853">
    <property type="entry name" value="GH"/>
</dbReference>
<feature type="domain" description="Glycosyl hydrolase family 13 catalytic" evidence="9">
    <location>
        <begin position="1"/>
        <end position="398"/>
    </location>
</feature>
<evidence type="ECO:0000256" key="4">
    <source>
        <dbReference type="ARBA" id="ARBA00022801"/>
    </source>
</evidence>
<dbReference type="InterPro" id="IPR013780">
    <property type="entry name" value="Glyco_hydro_b"/>
</dbReference>
<comment type="similarity">
    <text evidence="2">Belongs to the glycosyl hydrolase 13 family.</text>
</comment>
<dbReference type="AlphaFoldDB" id="A0A9R1CCM5"/>
<dbReference type="PIRSF" id="PIRSF001021">
    <property type="entry name" value="Alph-amls_thrmst"/>
    <property type="match status" value="1"/>
</dbReference>
<gene>
    <name evidence="10" type="ORF">PRLR5076_29310</name>
</gene>
<dbReference type="PANTHER" id="PTHR43447">
    <property type="entry name" value="ALPHA-AMYLASE"/>
    <property type="match status" value="1"/>
</dbReference>
<evidence type="ECO:0000256" key="6">
    <source>
        <dbReference type="ARBA" id="ARBA00023295"/>
    </source>
</evidence>
<evidence type="ECO:0000313" key="11">
    <source>
        <dbReference type="Proteomes" id="UP000825483"/>
    </source>
</evidence>
<evidence type="ECO:0000256" key="5">
    <source>
        <dbReference type="ARBA" id="ARBA00023277"/>
    </source>
</evidence>
<sequence>MQAFYWDVPVDEANKNGSWWDHLREIAPELKDVGITSVWTPVPAKGNWGIVDSGYGIYDHFDLGNYFQKGTIETRYGSRKELEEMIAEMHRNNINVYSDVVLNHLYGGDENFEKNPVVTDYVKSGRKEAYPEEDIRWIDSVAYTKTHLYFPKHNGAGEPNYEWRYWNFHPSSENDSLTDFTDDVLRPRTKFFGNDLDTYSVEVQTRLCNWGKWLRNEIGFDGFRMDFVRGLQPEFVSRWIRGLPLLNGKQPFVVGEYWGSAKYIKEWVDSVAKGNANVHAFDFPLKFTLTEMCNNSGNDFDISRLNHAGMIRNNEGYALPPDNVVTFVDNHDTGKEHDKWITKDYAMAYAYILTHEGTPCIFYPHYFTVKQYDVNDHQQIVEAPTSLKDTISKLIEIRKKYIGGKTVVLTETGNPSPEKVTKNVYVARRQGTRSTSGAIIVLNNNDTDTLSINLSVNSQGFKDLSDTQLVDAFSPTNKVKVSKDGRVTFIVQPRGFSIWVKENEL</sequence>
<evidence type="ECO:0000313" key="10">
    <source>
        <dbReference type="EMBL" id="GJG60080.1"/>
    </source>
</evidence>
<feature type="binding site" evidence="8">
    <location>
        <position position="103"/>
    </location>
    <ligand>
        <name>Ca(2+)</name>
        <dbReference type="ChEBI" id="CHEBI:29108"/>
        <label>1</label>
    </ligand>
</feature>
<dbReference type="GO" id="GO:0005509">
    <property type="term" value="F:calcium ion binding"/>
    <property type="evidence" value="ECO:0007669"/>
    <property type="project" value="InterPro"/>
</dbReference>
<keyword evidence="4" id="KW-0378">Hydrolase</keyword>
<feature type="binding site" evidence="8">
    <location>
        <position position="197"/>
    </location>
    <ligand>
        <name>Ca(2+)</name>
        <dbReference type="ChEBI" id="CHEBI:29108"/>
        <label>2</label>
    </ligand>
</feature>
<name>A0A9R1CCM5_9BACT</name>
<feature type="active site" description="Nucleophile" evidence="7">
    <location>
        <position position="226"/>
    </location>
</feature>
<dbReference type="Gene3D" id="3.20.20.80">
    <property type="entry name" value="Glycosidases"/>
    <property type="match status" value="1"/>
</dbReference>
<feature type="binding site" evidence="8">
    <location>
        <position position="195"/>
    </location>
    <ligand>
        <name>Ca(2+)</name>
        <dbReference type="ChEBI" id="CHEBI:29108"/>
        <label>1</label>
    </ligand>
</feature>
<keyword evidence="3 8" id="KW-0479">Metal-binding</keyword>
<evidence type="ECO:0000256" key="2">
    <source>
        <dbReference type="ARBA" id="ARBA00008061"/>
    </source>
</evidence>
<accession>A0A9R1CCM5</accession>
<dbReference type="Gene3D" id="3.30.750.90">
    <property type="match status" value="1"/>
</dbReference>
<comment type="caution">
    <text evidence="10">The sequence shown here is derived from an EMBL/GenBank/DDBJ whole genome shotgun (WGS) entry which is preliminary data.</text>
</comment>
<proteinExistence type="inferred from homology"/>
<dbReference type="EMBL" id="BPUB01000002">
    <property type="protein sequence ID" value="GJG60080.1"/>
    <property type="molecule type" value="Genomic_DNA"/>
</dbReference>
<reference evidence="10" key="1">
    <citation type="journal article" date="2022" name="Int. J. Syst. Evol. Microbiol.">
        <title>Prevotella lacticifex sp. nov., isolated from the rumen of cows.</title>
        <authorList>
            <person name="Shinkai T."/>
            <person name="Ikeyama N."/>
            <person name="Kumagai M."/>
            <person name="Ohmori H."/>
            <person name="Sakamoto M."/>
            <person name="Ohkuma M."/>
            <person name="Mitsumori M."/>
        </authorList>
    </citation>
    <scope>NUCLEOTIDE SEQUENCE</scope>
    <source>
        <strain evidence="10">R5076</strain>
    </source>
</reference>
<dbReference type="InterPro" id="IPR013776">
    <property type="entry name" value="A-amylase_thermo"/>
</dbReference>
<dbReference type="SUPFAM" id="SSF51445">
    <property type="entry name" value="(Trans)glycosidases"/>
    <property type="match status" value="1"/>
</dbReference>
<comment type="cofactor">
    <cofactor evidence="1">
        <name>Ca(2+)</name>
        <dbReference type="ChEBI" id="CHEBI:29108"/>
    </cofactor>
</comment>
<feature type="active site" description="Proton donor" evidence="7">
    <location>
        <position position="256"/>
    </location>
</feature>
<keyword evidence="8" id="KW-0106">Calcium</keyword>
<evidence type="ECO:0000256" key="1">
    <source>
        <dbReference type="ARBA" id="ARBA00001913"/>
    </source>
</evidence>
<dbReference type="Pfam" id="PF00128">
    <property type="entry name" value="Alpha-amylase"/>
    <property type="match status" value="1"/>
</dbReference>
<dbReference type="Proteomes" id="UP000825483">
    <property type="component" value="Unassembled WGS sequence"/>
</dbReference>
<dbReference type="Gene3D" id="2.60.40.1180">
    <property type="entry name" value="Golgi alpha-mannosidase II"/>
    <property type="match status" value="1"/>
</dbReference>
<dbReference type="GO" id="GO:0004553">
    <property type="term" value="F:hydrolase activity, hydrolyzing O-glycosyl compounds"/>
    <property type="evidence" value="ECO:0007669"/>
    <property type="project" value="InterPro"/>
</dbReference>